<keyword evidence="7 8" id="KW-0464">Manganese</keyword>
<sequence>MTGILTLGALGASLSVDAFAASLGKGATEQRSRWSDAMRVGIVFGFFEALTPAIGYLLGYLLNDWIASYDHWVAFGLLLAVGAYMIREAFQKNDADEACEPSSPGFWRLAATAIATSIDAAAVGVSLALMDVNLWIACAVIGGITTVVATGGMILGKHVGPYLGRYAGILGGFVLVAIGGSILFQHLSGAA</sequence>
<dbReference type="Proteomes" id="UP000759103">
    <property type="component" value="Unassembled WGS sequence"/>
</dbReference>
<dbReference type="InterPro" id="IPR003810">
    <property type="entry name" value="Mntp/YtaF"/>
</dbReference>
<dbReference type="InterPro" id="IPR022929">
    <property type="entry name" value="Put_MntP"/>
</dbReference>
<gene>
    <name evidence="8" type="primary">mntP</name>
    <name evidence="10" type="ORF">KZ820_01050</name>
</gene>
<protein>
    <recommendedName>
        <fullName evidence="8">Putative manganese efflux pump MntP</fullName>
    </recommendedName>
</protein>
<dbReference type="PANTHER" id="PTHR35529">
    <property type="entry name" value="MANGANESE EFFLUX PUMP MNTP-RELATED"/>
    <property type="match status" value="1"/>
</dbReference>
<keyword evidence="2 8" id="KW-1003">Cell membrane</keyword>
<feature type="transmembrane region" description="Helical" evidence="8">
    <location>
        <begin position="69"/>
        <end position="86"/>
    </location>
</feature>
<feature type="transmembrane region" description="Helical" evidence="8">
    <location>
        <begin position="134"/>
        <end position="154"/>
    </location>
</feature>
<dbReference type="EMBL" id="JAHXZN010000001">
    <property type="protein sequence ID" value="MBW6529313.1"/>
    <property type="molecule type" value="Genomic_DNA"/>
</dbReference>
<feature type="transmembrane region" description="Helical" evidence="8">
    <location>
        <begin position="42"/>
        <end position="62"/>
    </location>
</feature>
<keyword evidence="1 8" id="KW-0813">Transport</keyword>
<comment type="similarity">
    <text evidence="8">Belongs to the MntP (TC 9.B.29) family.</text>
</comment>
<keyword evidence="11" id="KW-1185">Reference proteome</keyword>
<name>A0ABS7BIF2_9SPHN</name>
<keyword evidence="4 8" id="KW-1133">Transmembrane helix</keyword>
<comment type="subcellular location">
    <subcellularLocation>
        <location evidence="8">Cell membrane</location>
        <topology evidence="8">Multi-pass membrane protein</topology>
    </subcellularLocation>
</comment>
<evidence type="ECO:0000256" key="9">
    <source>
        <dbReference type="SAM" id="SignalP"/>
    </source>
</evidence>
<comment type="caution">
    <text evidence="10">The sequence shown here is derived from an EMBL/GenBank/DDBJ whole genome shotgun (WGS) entry which is preliminary data.</text>
</comment>
<feature type="signal peptide" evidence="9">
    <location>
        <begin position="1"/>
        <end position="20"/>
    </location>
</feature>
<dbReference type="RefSeq" id="WP_219746880.1">
    <property type="nucleotide sequence ID" value="NZ_JAHXZN010000001.1"/>
</dbReference>
<reference evidence="10 11" key="1">
    <citation type="submission" date="2021-07" db="EMBL/GenBank/DDBJ databases">
        <title>Sphingomonas sp.</title>
        <authorList>
            <person name="Feng G."/>
            <person name="Li J."/>
            <person name="Pan M."/>
        </authorList>
    </citation>
    <scope>NUCLEOTIDE SEQUENCE [LARGE SCALE GENOMIC DNA]</scope>
    <source>
        <strain evidence="10 11">RRHST34</strain>
    </source>
</reference>
<evidence type="ECO:0000256" key="8">
    <source>
        <dbReference type="HAMAP-Rule" id="MF_01521"/>
    </source>
</evidence>
<feature type="transmembrane region" description="Helical" evidence="8">
    <location>
        <begin position="166"/>
        <end position="184"/>
    </location>
</feature>
<feature type="transmembrane region" description="Helical" evidence="8">
    <location>
        <begin position="106"/>
        <end position="127"/>
    </location>
</feature>
<proteinExistence type="inferred from homology"/>
<keyword evidence="3 8" id="KW-0812">Transmembrane</keyword>
<evidence type="ECO:0000313" key="11">
    <source>
        <dbReference type="Proteomes" id="UP000759103"/>
    </source>
</evidence>
<dbReference type="HAMAP" id="MF_01521">
    <property type="entry name" value="MntP_pump"/>
    <property type="match status" value="1"/>
</dbReference>
<evidence type="ECO:0000256" key="2">
    <source>
        <dbReference type="ARBA" id="ARBA00022475"/>
    </source>
</evidence>
<evidence type="ECO:0000313" key="10">
    <source>
        <dbReference type="EMBL" id="MBW6529313.1"/>
    </source>
</evidence>
<organism evidence="10 11">
    <name type="scientific">Sphingomonas citri</name>
    <dbReference type="NCBI Taxonomy" id="2862499"/>
    <lineage>
        <taxon>Bacteria</taxon>
        <taxon>Pseudomonadati</taxon>
        <taxon>Pseudomonadota</taxon>
        <taxon>Alphaproteobacteria</taxon>
        <taxon>Sphingomonadales</taxon>
        <taxon>Sphingomonadaceae</taxon>
        <taxon>Sphingomonas</taxon>
    </lineage>
</organism>
<evidence type="ECO:0000256" key="3">
    <source>
        <dbReference type="ARBA" id="ARBA00022692"/>
    </source>
</evidence>
<dbReference type="Pfam" id="PF02659">
    <property type="entry name" value="Mntp"/>
    <property type="match status" value="1"/>
</dbReference>
<comment type="function">
    <text evidence="8">Probably functions as a manganese efflux pump.</text>
</comment>
<keyword evidence="5 8" id="KW-0406">Ion transport</keyword>
<evidence type="ECO:0000256" key="7">
    <source>
        <dbReference type="ARBA" id="ARBA00023211"/>
    </source>
</evidence>
<evidence type="ECO:0000256" key="5">
    <source>
        <dbReference type="ARBA" id="ARBA00023065"/>
    </source>
</evidence>
<dbReference type="PANTHER" id="PTHR35529:SF1">
    <property type="entry name" value="MANGANESE EFFLUX PUMP MNTP-RELATED"/>
    <property type="match status" value="1"/>
</dbReference>
<accession>A0ABS7BIF2</accession>
<keyword evidence="6 8" id="KW-0472">Membrane</keyword>
<keyword evidence="9" id="KW-0732">Signal</keyword>
<evidence type="ECO:0000256" key="6">
    <source>
        <dbReference type="ARBA" id="ARBA00023136"/>
    </source>
</evidence>
<evidence type="ECO:0000256" key="4">
    <source>
        <dbReference type="ARBA" id="ARBA00022989"/>
    </source>
</evidence>
<evidence type="ECO:0000256" key="1">
    <source>
        <dbReference type="ARBA" id="ARBA00022448"/>
    </source>
</evidence>
<feature type="chain" id="PRO_5045089784" description="Putative manganese efflux pump MntP" evidence="9">
    <location>
        <begin position="21"/>
        <end position="191"/>
    </location>
</feature>